<feature type="region of interest" description="Disordered" evidence="2">
    <location>
        <begin position="249"/>
        <end position="405"/>
    </location>
</feature>
<gene>
    <name evidence="3" type="ORF">IV203_010180</name>
</gene>
<feature type="compositionally biased region" description="Polar residues" evidence="2">
    <location>
        <begin position="1"/>
        <end position="25"/>
    </location>
</feature>
<feature type="compositionally biased region" description="Basic residues" evidence="2">
    <location>
        <begin position="155"/>
        <end position="164"/>
    </location>
</feature>
<dbReference type="Pfam" id="PF02493">
    <property type="entry name" value="MORN"/>
    <property type="match status" value="6"/>
</dbReference>
<dbReference type="EMBL" id="JAGRRH010000018">
    <property type="protein sequence ID" value="KAG7350820.1"/>
    <property type="molecule type" value="Genomic_DNA"/>
</dbReference>
<evidence type="ECO:0000256" key="1">
    <source>
        <dbReference type="ARBA" id="ARBA00022737"/>
    </source>
</evidence>
<reference evidence="3" key="1">
    <citation type="journal article" date="2021" name="Sci. Rep.">
        <title>Diploid genomic architecture of Nitzschia inconspicua, an elite biomass production diatom.</title>
        <authorList>
            <person name="Oliver A."/>
            <person name="Podell S."/>
            <person name="Pinowska A."/>
            <person name="Traller J.C."/>
            <person name="Smith S.R."/>
            <person name="McClure R."/>
            <person name="Beliaev A."/>
            <person name="Bohutskyi P."/>
            <person name="Hill E.A."/>
            <person name="Rabines A."/>
            <person name="Zheng H."/>
            <person name="Allen L.Z."/>
            <person name="Kuo A."/>
            <person name="Grigoriev I.V."/>
            <person name="Allen A.E."/>
            <person name="Hazlebeck D."/>
            <person name="Allen E.E."/>
        </authorList>
    </citation>
    <scope>NUCLEOTIDE SEQUENCE</scope>
    <source>
        <strain evidence="3">Hildebrandi</strain>
    </source>
</reference>
<feature type="compositionally biased region" description="Basic and acidic residues" evidence="2">
    <location>
        <begin position="33"/>
        <end position="46"/>
    </location>
</feature>
<dbReference type="InterPro" id="IPR003409">
    <property type="entry name" value="MORN"/>
</dbReference>
<protein>
    <submittedName>
        <fullName evidence="3">MORN repeat-containing protein</fullName>
    </submittedName>
</protein>
<evidence type="ECO:0000256" key="2">
    <source>
        <dbReference type="SAM" id="MobiDB-lite"/>
    </source>
</evidence>
<evidence type="ECO:0000313" key="3">
    <source>
        <dbReference type="EMBL" id="KAG7350820.1"/>
    </source>
</evidence>
<comment type="caution">
    <text evidence="3">The sequence shown here is derived from an EMBL/GenBank/DDBJ whole genome shotgun (WGS) entry which is preliminary data.</text>
</comment>
<accession>A0A9K3KX70</accession>
<feature type="compositionally biased region" description="Low complexity" evidence="2">
    <location>
        <begin position="304"/>
        <end position="326"/>
    </location>
</feature>
<sequence length="600" mass="68234">MNSSFSDNEANTATTNWNVSDSFKITKQKLRVPSRDEIRKRQEEVKSPSTTSDAKSYLKSRRQKARDERRQNIMGILDDNLDRLETETSSPVKASRKGELHNPAKISRESSSSPGRTSPKGILKKEKSHSRLRALNPFRQKSKTNESNNRDYLKRTKSARRATQRRKEQKEAISSLKQNNKDKNYEMRVILQEVLRKYPKERCKTFADHKEFAFAELAIQSNKNKELHMDAKKFQDLKSMLETHLANTLREDDSVAESTRIDECEHSRSHPRHQGCDRDRGSPNQKSRVTTDPIGFSDNGRYYQPSQASRTSPRSSPRAPSFSSSPDTSPNRKRSVVPSPPPLSTSHRKSSLKDPRRDDVTSSPSPQPKSSQCLQLPTPRTSSMRLGPYIEKDDHTTTTENDDESTLVPVVKLTLVDPNGQVGNYTGTIDVNTGLPHGSGKLEYEDFGTYQGDFIQGKWSGYGRHIKPNGDIYEGNYFENAKHGMGVYRYRDGKRVFEGRYVMGQRVDGKMTYGDGSAYKGQWYDGKRHGRGTYQFKDGSVYKGEFVRDVIHGVGQLCWPDGAKYVGEWNEGHRHGQGKEFTADGKLRYEGKWKESVPIS</sequence>
<dbReference type="AlphaFoldDB" id="A0A9K3KX70"/>
<keyword evidence="1" id="KW-0677">Repeat</keyword>
<dbReference type="OrthoDB" id="418492at2759"/>
<organism evidence="3 4">
    <name type="scientific">Nitzschia inconspicua</name>
    <dbReference type="NCBI Taxonomy" id="303405"/>
    <lineage>
        <taxon>Eukaryota</taxon>
        <taxon>Sar</taxon>
        <taxon>Stramenopiles</taxon>
        <taxon>Ochrophyta</taxon>
        <taxon>Bacillariophyta</taxon>
        <taxon>Bacillariophyceae</taxon>
        <taxon>Bacillariophycidae</taxon>
        <taxon>Bacillariales</taxon>
        <taxon>Bacillariaceae</taxon>
        <taxon>Nitzschia</taxon>
    </lineage>
</organism>
<dbReference type="SMART" id="SM00698">
    <property type="entry name" value="MORN"/>
    <property type="match status" value="6"/>
</dbReference>
<proteinExistence type="predicted"/>
<reference evidence="3" key="2">
    <citation type="submission" date="2021-04" db="EMBL/GenBank/DDBJ databases">
        <authorList>
            <person name="Podell S."/>
        </authorList>
    </citation>
    <scope>NUCLEOTIDE SEQUENCE</scope>
    <source>
        <strain evidence="3">Hildebrandi</strain>
    </source>
</reference>
<feature type="compositionally biased region" description="Basic and acidic residues" evidence="2">
    <location>
        <begin position="351"/>
        <end position="360"/>
    </location>
</feature>
<keyword evidence="4" id="KW-1185">Reference proteome</keyword>
<feature type="compositionally biased region" description="Low complexity" evidence="2">
    <location>
        <begin position="109"/>
        <end position="119"/>
    </location>
</feature>
<dbReference type="Proteomes" id="UP000693970">
    <property type="component" value="Unassembled WGS sequence"/>
</dbReference>
<evidence type="ECO:0000313" key="4">
    <source>
        <dbReference type="Proteomes" id="UP000693970"/>
    </source>
</evidence>
<feature type="compositionally biased region" description="Low complexity" evidence="2">
    <location>
        <begin position="362"/>
        <end position="377"/>
    </location>
</feature>
<feature type="compositionally biased region" description="Basic and acidic residues" evidence="2">
    <location>
        <begin position="249"/>
        <end position="281"/>
    </location>
</feature>
<feature type="region of interest" description="Disordered" evidence="2">
    <location>
        <begin position="1"/>
        <end position="179"/>
    </location>
</feature>
<name>A0A9K3KX70_9STRA</name>
<feature type="compositionally biased region" description="Basic and acidic residues" evidence="2">
    <location>
        <begin position="96"/>
        <end position="108"/>
    </location>
</feature>
<dbReference type="PANTHER" id="PTHR43215">
    <property type="entry name" value="RADIAL SPOKE HEAD 1 HOMOLOG"/>
    <property type="match status" value="1"/>
</dbReference>
<dbReference type="PANTHER" id="PTHR43215:SF14">
    <property type="entry name" value="RADIAL SPOKE HEAD 1 HOMOLOG"/>
    <property type="match status" value="1"/>
</dbReference>